<dbReference type="Proteomes" id="UP001321305">
    <property type="component" value="Chromosome"/>
</dbReference>
<accession>A0ABZ2EJE7</accession>
<dbReference type="PANTHER" id="PTHR30441">
    <property type="entry name" value="DUF748 DOMAIN-CONTAINING PROTEIN"/>
    <property type="match status" value="1"/>
</dbReference>
<evidence type="ECO:0000259" key="6">
    <source>
        <dbReference type="Pfam" id="PF04357"/>
    </source>
</evidence>
<name>A0ABZ2EJE7_9BACT</name>
<dbReference type="PANTHER" id="PTHR30441:SF8">
    <property type="entry name" value="DUF748 DOMAIN-CONTAINING PROTEIN"/>
    <property type="match status" value="1"/>
</dbReference>
<evidence type="ECO:0000313" key="8">
    <source>
        <dbReference type="Proteomes" id="UP001321305"/>
    </source>
</evidence>
<keyword evidence="4 5" id="KW-0472">Membrane</keyword>
<keyword evidence="3 5" id="KW-1133">Transmembrane helix</keyword>
<comment type="subcellular location">
    <subcellularLocation>
        <location evidence="1">Membrane</location>
        <topology evidence="1">Single-pass membrane protein</topology>
    </subcellularLocation>
</comment>
<feature type="transmembrane region" description="Helical" evidence="5">
    <location>
        <begin position="12"/>
        <end position="35"/>
    </location>
</feature>
<evidence type="ECO:0000256" key="1">
    <source>
        <dbReference type="ARBA" id="ARBA00004167"/>
    </source>
</evidence>
<keyword evidence="2 5" id="KW-0812">Transmembrane</keyword>
<dbReference type="InterPro" id="IPR052894">
    <property type="entry name" value="AsmA-related"/>
</dbReference>
<dbReference type="EMBL" id="CP144143">
    <property type="protein sequence ID" value="WWC83466.1"/>
    <property type="molecule type" value="Genomic_DNA"/>
</dbReference>
<proteinExistence type="predicted"/>
<feature type="domain" description="Translocation and assembly module TamB C-terminal" evidence="6">
    <location>
        <begin position="1181"/>
        <end position="1621"/>
    </location>
</feature>
<dbReference type="Pfam" id="PF04357">
    <property type="entry name" value="TamB"/>
    <property type="match status" value="1"/>
</dbReference>
<evidence type="ECO:0000256" key="2">
    <source>
        <dbReference type="ARBA" id="ARBA00022692"/>
    </source>
</evidence>
<evidence type="ECO:0000256" key="3">
    <source>
        <dbReference type="ARBA" id="ARBA00022989"/>
    </source>
</evidence>
<reference evidence="8" key="1">
    <citation type="submission" date="2024-01" db="EMBL/GenBank/DDBJ databases">
        <title>Mycovorax composti gen. nov. sp. nov., a member of the family Chitinophagaceae isolated from button mushroom compost.</title>
        <authorList>
            <person name="Thai M."/>
            <person name="Bell T.L."/>
            <person name="Kertesz M.A."/>
        </authorList>
    </citation>
    <scope>NUCLEOTIDE SEQUENCE [LARGE SCALE GENOMIC DNA]</scope>
    <source>
        <strain evidence="8">C216</strain>
    </source>
</reference>
<dbReference type="InterPro" id="IPR007452">
    <property type="entry name" value="TamB_C"/>
</dbReference>
<evidence type="ECO:0000256" key="4">
    <source>
        <dbReference type="ARBA" id="ARBA00023136"/>
    </source>
</evidence>
<dbReference type="Pfam" id="PF05359">
    <property type="entry name" value="DUF748"/>
    <property type="match status" value="1"/>
</dbReference>
<keyword evidence="8" id="KW-1185">Reference proteome</keyword>
<gene>
    <name evidence="7" type="ORF">PIECOFPK_01178</name>
</gene>
<protein>
    <recommendedName>
        <fullName evidence="6">Translocation and assembly module TamB C-terminal domain-containing protein</fullName>
    </recommendedName>
</protein>
<evidence type="ECO:0000256" key="5">
    <source>
        <dbReference type="SAM" id="Phobius"/>
    </source>
</evidence>
<evidence type="ECO:0000313" key="7">
    <source>
        <dbReference type="EMBL" id="WWC83466.1"/>
    </source>
</evidence>
<organism evidence="7 8">
    <name type="scientific">Mycovorax composti</name>
    <dbReference type="NCBI Taxonomy" id="2962693"/>
    <lineage>
        <taxon>Bacteria</taxon>
        <taxon>Pseudomonadati</taxon>
        <taxon>Bacteroidota</taxon>
        <taxon>Chitinophagia</taxon>
        <taxon>Chitinophagales</taxon>
        <taxon>Chitinophagaceae</taxon>
        <taxon>Mycovorax</taxon>
    </lineage>
</organism>
<dbReference type="InterPro" id="IPR008023">
    <property type="entry name" value="DUF748"/>
</dbReference>
<sequence length="1662" mass="183894">MSKGLRKILRIILWTVAGIILLVILAATSLTVPAVQNLVKNKVITYLKKKTDTEISLEQIRITFPSGLKLQQFYIADKNHDTLLYAGNLSVQLNMLGFLRNKVEVNSIALERVYANVHRLHPDTVFNYQFLVDSLVSDAQEEVKPPKEDTAPLQLKLGKILLDDIRINFKDDVAGNDAGIALTRLNAVVDKCDLENMHYVLDRLDLKDTRLHYFQNKPLTTLKQVAVEAIETTQDESGGSLPLIEVKSFSFNGVELKYDDRLSDMQAFAFLKTFHLRDLLIDLTHGKYQTDKGELSNSIIEFAYHPGPSTNEDKKTTTDTTEASSFSLNLNNIVLANNRIKYDDLSAPREQGGVMDFNHLNVKGLSLNAEKFIIDSSGITAVIKDAQLKDTCGFELNDLKGRVVYNTEKLSVEDLIIKTPHTSIHNNTLLTYSSIDDLTKYPERVGVALSFDNSTLGLADAAYFSTAIPATYRHQQLQMVASVKGRLNDITIHTFRLHGMKNTDIDITGNIRGLPDTDKAYFNINIPKLRTSKADINALAPKGTIPQDIELPGYIAASGKFAGSIKNFTTHFNINTDMGNAQLHAKMGGSAKTPSYTAHVDLSKVHVGKLLKRNDVGELSLVLDLNGSGITPETANAVVNGKILSAQYNNYNYQNIQLDGKFANQTLELATSSPDSNAHFDIVARASIGGQYPSLTGNIDLKRIDLQKLNFSDTELKIAGLAVLDFPTLDPDYLNGTAVISSVQIATDGKVLNMDTVQLAAQATDSSNYLRLTSEIISAELNGKYQLTQIGQAFINEISKYYAFAPAKPTPPQHMQFHATVHDSKLLKELVPELKAFNTSTLNGVLNTDANNLTIHGNFPRIAYGDFNINNIQLNIGNRDTTALDYELNIANIQSPSIQLYNAAVTGNAADNLLHVSLFLRDSKNRDKYTIGGNFKAADGTYQFSLDPQQLLLNYDRWNVAADNLIQYGNAGIYIRNFVISNNGQALSANSISDTPNAPIKIAFKDFMLETLTRYAEQDTSLVGGLLNGTVELRNVTDSMQLEANLAVSQLRYQKDLLGDLEIYADNYTKDAYKADITLSGPHDLRISGFYYTSDKGALDITAAINRIDLKYIESLSGGQVRNGSGTLTGNITAKGSLTSPKVLGNLQFKEAGLNIAQLNSYIRLKNETISFVDDGIQFNNLTILDSSNQALTLNGMIKTKDYQNFGFDLRLRANNFRVLNSTVADNELFYGKVYLTAMAQIGGDMNKPEVTGTLRVNKDTRFFFAIPDSDPDIVNQEGIVEFVDMDAPPNNGRQALDVDSITRAPLKGINLSMNLLTEKEAEITIVVDPANGDALLVKGEAELNLTMDPSGTIAMTGRYLISEGNYNLSIGGLARRKFILQQGSYIQWTGAPTEANINITATYNINTSAIDLIADQIQNVDQSTQTTYKQKLPFIVYLKMTDQLLKPRISFQIDMPENERNAFSGIVYTRLQQLNTNESELNKQVFALLALNRFVSENPFESLSSGISPEMLARQSVSRLLTQQLNNLAADLIKDVDISFDLTSEEDYSTGSQQTRTDLNVALSKKLLNDRLTITVGSDFALEGSRNTGSGTNIAGNVNIEYALSRDGRYRLRAYRRNQNEGVIEGQIIETGLGFALVVDYNRFKEIFDSFKKRNRRGRER</sequence>